<name>D3PWS4_STANL</name>
<dbReference type="KEGG" id="sna:Snas_3638"/>
<gene>
    <name evidence="2" type="ordered locus">Snas_3638</name>
</gene>
<dbReference type="Gene3D" id="3.60.15.10">
    <property type="entry name" value="Ribonuclease Z/Hydroxyacylglutathione hydrolase-like"/>
    <property type="match status" value="1"/>
</dbReference>
<dbReference type="AlphaFoldDB" id="D3PWS4"/>
<dbReference type="SUPFAM" id="SSF56281">
    <property type="entry name" value="Metallo-hydrolase/oxidoreductase"/>
    <property type="match status" value="1"/>
</dbReference>
<sequence length="286" mass="32205">MIDFDRGAPVAGDLDVAWHAGSPSAKHDTADEIQSHHYSEHTVIMRQNKAVHYEAPFMFLLFGNDRAVLIDTGATPKERFFPLRATVDAHIDRWLERHPRPDYGLLVAHTHGHGDHKAADGQFTDRPNTVVVGTDLDEVVEFYGFTDWPDTSRTLDLGGRRLEVIPGPGHHPSATVFYDPHTGLLLTGDTLYPGRLYVDDWQDFGTTFTKLREFCANHPVTHVLGCHIEMSRTPSEDYPIRTVYQPEEPPLQLSVSDVNDVCEAIEAIGDSPGIHRYDRFIIHRGH</sequence>
<dbReference type="SMART" id="SM00849">
    <property type="entry name" value="Lactamase_B"/>
    <property type="match status" value="1"/>
</dbReference>
<dbReference type="HOGENOM" id="CLU_064918_0_0_11"/>
<evidence type="ECO:0000313" key="2">
    <source>
        <dbReference type="EMBL" id="ADD43296.1"/>
    </source>
</evidence>
<keyword evidence="3" id="KW-1185">Reference proteome</keyword>
<feature type="domain" description="Metallo-beta-lactamase" evidence="1">
    <location>
        <begin position="55"/>
        <end position="227"/>
    </location>
</feature>
<dbReference type="RefSeq" id="WP_013018867.1">
    <property type="nucleotide sequence ID" value="NC_013947.1"/>
</dbReference>
<evidence type="ECO:0000313" key="3">
    <source>
        <dbReference type="Proteomes" id="UP000000844"/>
    </source>
</evidence>
<dbReference type="Pfam" id="PF00753">
    <property type="entry name" value="Lactamase_B"/>
    <property type="match status" value="1"/>
</dbReference>
<dbReference type="EMBL" id="CP001778">
    <property type="protein sequence ID" value="ADD43296.1"/>
    <property type="molecule type" value="Genomic_DNA"/>
</dbReference>
<dbReference type="InterPro" id="IPR001279">
    <property type="entry name" value="Metallo-B-lactamas"/>
</dbReference>
<evidence type="ECO:0000259" key="1">
    <source>
        <dbReference type="SMART" id="SM00849"/>
    </source>
</evidence>
<protein>
    <submittedName>
        <fullName evidence="2">Beta-lactamase domain protein</fullName>
    </submittedName>
</protein>
<dbReference type="eggNOG" id="COG0491">
    <property type="taxonomic scope" value="Bacteria"/>
</dbReference>
<dbReference type="OrthoDB" id="7253658at2"/>
<dbReference type="STRING" id="446470.Snas_3638"/>
<proteinExistence type="predicted"/>
<organism evidence="2 3">
    <name type="scientific">Stackebrandtia nassauensis (strain DSM 44728 / CIP 108903 / NRRL B-16338 / NBRC 102104 / LLR-40K-21)</name>
    <dbReference type="NCBI Taxonomy" id="446470"/>
    <lineage>
        <taxon>Bacteria</taxon>
        <taxon>Bacillati</taxon>
        <taxon>Actinomycetota</taxon>
        <taxon>Actinomycetes</taxon>
        <taxon>Glycomycetales</taxon>
        <taxon>Glycomycetaceae</taxon>
        <taxon>Stackebrandtia</taxon>
    </lineage>
</organism>
<dbReference type="Proteomes" id="UP000000844">
    <property type="component" value="Chromosome"/>
</dbReference>
<accession>D3PWS4</accession>
<dbReference type="InterPro" id="IPR036866">
    <property type="entry name" value="RibonucZ/Hydroxyglut_hydro"/>
</dbReference>
<reference evidence="2 3" key="1">
    <citation type="journal article" date="2009" name="Stand. Genomic Sci.">
        <title>Complete genome sequence of Stackebrandtia nassauensis type strain (LLR-40K-21).</title>
        <authorList>
            <person name="Munk C."/>
            <person name="Lapidus A."/>
            <person name="Copeland A."/>
            <person name="Jando M."/>
            <person name="Mayilraj S."/>
            <person name="Glavina Del Rio T."/>
            <person name="Nolan M."/>
            <person name="Chen F."/>
            <person name="Lucas S."/>
            <person name="Tice H."/>
            <person name="Cheng J.F."/>
            <person name="Han C."/>
            <person name="Detter J.C."/>
            <person name="Bruce D."/>
            <person name="Goodwin L."/>
            <person name="Chain P."/>
            <person name="Pitluck S."/>
            <person name="Goker M."/>
            <person name="Ovchinikova G."/>
            <person name="Pati A."/>
            <person name="Ivanova N."/>
            <person name="Mavromatis K."/>
            <person name="Chen A."/>
            <person name="Palaniappan K."/>
            <person name="Land M."/>
            <person name="Hauser L."/>
            <person name="Chang Y.J."/>
            <person name="Jeffries C.D."/>
            <person name="Bristow J."/>
            <person name="Eisen J.A."/>
            <person name="Markowitz V."/>
            <person name="Hugenholtz P."/>
            <person name="Kyrpides N.C."/>
            <person name="Klenk H.P."/>
        </authorList>
    </citation>
    <scope>NUCLEOTIDE SEQUENCE [LARGE SCALE GENOMIC DNA]</scope>
    <source>
        <strain evidence="3">DSM 44728 / CIP 108903 / NRRL B-16338 / NBRC 102104 / LLR-40K-21</strain>
    </source>
</reference>